<keyword evidence="4" id="KW-1185">Reference proteome</keyword>
<organism evidence="3 4">
    <name type="scientific">Apatococcus fuscideae</name>
    <dbReference type="NCBI Taxonomy" id="2026836"/>
    <lineage>
        <taxon>Eukaryota</taxon>
        <taxon>Viridiplantae</taxon>
        <taxon>Chlorophyta</taxon>
        <taxon>core chlorophytes</taxon>
        <taxon>Trebouxiophyceae</taxon>
        <taxon>Chlorellales</taxon>
        <taxon>Chlorellaceae</taxon>
        <taxon>Apatococcus</taxon>
    </lineage>
</organism>
<evidence type="ECO:0000313" key="4">
    <source>
        <dbReference type="Proteomes" id="UP001485043"/>
    </source>
</evidence>
<comment type="caution">
    <text evidence="3">The sequence shown here is derived from an EMBL/GenBank/DDBJ whole genome shotgun (WGS) entry which is preliminary data.</text>
</comment>
<accession>A0AAW1T7H1</accession>
<evidence type="ECO:0000313" key="3">
    <source>
        <dbReference type="EMBL" id="KAK9864982.1"/>
    </source>
</evidence>
<feature type="coiled-coil region" evidence="1">
    <location>
        <begin position="113"/>
        <end position="140"/>
    </location>
</feature>
<evidence type="ECO:0000256" key="1">
    <source>
        <dbReference type="SAM" id="Coils"/>
    </source>
</evidence>
<feature type="compositionally biased region" description="Basic and acidic residues" evidence="2">
    <location>
        <begin position="270"/>
        <end position="284"/>
    </location>
</feature>
<name>A0AAW1T7H1_9CHLO</name>
<protein>
    <submittedName>
        <fullName evidence="3">Uncharacterized protein</fullName>
    </submittedName>
</protein>
<evidence type="ECO:0000256" key="2">
    <source>
        <dbReference type="SAM" id="MobiDB-lite"/>
    </source>
</evidence>
<keyword evidence="1" id="KW-0175">Coiled coil</keyword>
<dbReference type="AlphaFoldDB" id="A0AAW1T7H1"/>
<feature type="compositionally biased region" description="Low complexity" evidence="2">
    <location>
        <begin position="240"/>
        <end position="262"/>
    </location>
</feature>
<sequence length="293" mass="31229">MGPLTNGCLHNALFVSSSLAAGASCRPLFYEAICHPDSSPLEGSFAAVCTQGGSTGLTRPVIVCLVLLLLFLSMQAEWAPSSRKTDVPKKKLLATSTTQSSQGEGLGVREKIVKELAISNERLEIENELLRQTVLDLRRAMRECNCTSPGVELYSDQLGPNLRLLPKFTQSAASDENEASAESGRHDRAFGFGSLQAESIVSEAAGQTSRTTEPQASGASTEAAVVSIKPNRERSDQLHGGAESTSSSLQSQGSLAEQSLASQELSVARNRHEPQRHGAQDRLEAAQSEAFSD</sequence>
<gene>
    <name evidence="3" type="ORF">WJX84_001214</name>
</gene>
<dbReference type="EMBL" id="JALJOV010000296">
    <property type="protein sequence ID" value="KAK9864982.1"/>
    <property type="molecule type" value="Genomic_DNA"/>
</dbReference>
<proteinExistence type="predicted"/>
<feature type="compositionally biased region" description="Polar residues" evidence="2">
    <location>
        <begin position="205"/>
        <end position="220"/>
    </location>
</feature>
<reference evidence="3 4" key="1">
    <citation type="journal article" date="2024" name="Nat. Commun.">
        <title>Phylogenomics reveals the evolutionary origins of lichenization in chlorophyte algae.</title>
        <authorList>
            <person name="Puginier C."/>
            <person name="Libourel C."/>
            <person name="Otte J."/>
            <person name="Skaloud P."/>
            <person name="Haon M."/>
            <person name="Grisel S."/>
            <person name="Petersen M."/>
            <person name="Berrin J.G."/>
            <person name="Delaux P.M."/>
            <person name="Dal Grande F."/>
            <person name="Keller J."/>
        </authorList>
    </citation>
    <scope>NUCLEOTIDE SEQUENCE [LARGE SCALE GENOMIC DNA]</scope>
    <source>
        <strain evidence="3 4">SAG 2523</strain>
    </source>
</reference>
<feature type="region of interest" description="Disordered" evidence="2">
    <location>
        <begin position="203"/>
        <end position="293"/>
    </location>
</feature>
<dbReference type="Proteomes" id="UP001485043">
    <property type="component" value="Unassembled WGS sequence"/>
</dbReference>